<gene>
    <name evidence="2" type="ORF">PtA15_7A390</name>
</gene>
<evidence type="ECO:0000313" key="2">
    <source>
        <dbReference type="EMBL" id="WAQ86662.1"/>
    </source>
</evidence>
<name>A0ABY7CQC3_9BASI</name>
<proteinExistence type="predicted"/>
<evidence type="ECO:0000313" key="3">
    <source>
        <dbReference type="Proteomes" id="UP001164743"/>
    </source>
</evidence>
<keyword evidence="3" id="KW-1185">Reference proteome</keyword>
<accession>A0ABY7CQC3</accession>
<feature type="compositionally biased region" description="Polar residues" evidence="1">
    <location>
        <begin position="291"/>
        <end position="307"/>
    </location>
</feature>
<dbReference type="RefSeq" id="XP_053022217.1">
    <property type="nucleotide sequence ID" value="XM_053170991.1"/>
</dbReference>
<dbReference type="GeneID" id="77811886"/>
<sequence length="378" mass="39877">MVSLNIESLKQILTYYQVPIGDLNSWEGLVPLYKALKDSHEAGRATTDQPADAGASSGAGSLETDSLPQPNQIPPVVSKTNAQPGTIGLPESHKTQPLAESSLPPVVSNTNALPGTTINGQPDTQQRTASSLPIDTPNGLPRPDHVSPVILQPNTQPPTNANGQPEPHSGPSCPKRWAEYSLPEDAPKVLPHADPVPTVVLKTNAPPGTTTLGHPDTHQRTDSSLPKDMSNGLPWPSHASPVISQTNSQPGTNVNGQPETHSGPPCPKQRAESSLNNIPLLDPAPPVVSKTDAQSGTTSLSDPNSSKRQAEASFPEGVPNSLSQPHPPSKLPVESSLPEDESTGLPQPRIPPQDPAYPSKRPRSYPTPTLIPIRQQPA</sequence>
<feature type="compositionally biased region" description="Polar residues" evidence="1">
    <location>
        <begin position="152"/>
        <end position="163"/>
    </location>
</feature>
<reference evidence="2" key="1">
    <citation type="submission" date="2022-10" db="EMBL/GenBank/DDBJ databases">
        <title>Puccinia triticina Genome sequencing and assembly.</title>
        <authorList>
            <person name="Li C."/>
        </authorList>
    </citation>
    <scope>NUCLEOTIDE SEQUENCE</scope>
    <source>
        <strain evidence="2">Pt15</strain>
    </source>
</reference>
<feature type="compositionally biased region" description="Polar residues" evidence="1">
    <location>
        <begin position="242"/>
        <end position="260"/>
    </location>
</feature>
<evidence type="ECO:0000256" key="1">
    <source>
        <dbReference type="SAM" id="MobiDB-lite"/>
    </source>
</evidence>
<protein>
    <submittedName>
        <fullName evidence="2">Uncharacterized protein</fullName>
    </submittedName>
</protein>
<feature type="region of interest" description="Disordered" evidence="1">
    <location>
        <begin position="41"/>
        <end position="378"/>
    </location>
</feature>
<feature type="compositionally biased region" description="Polar residues" evidence="1">
    <location>
        <begin position="107"/>
        <end position="133"/>
    </location>
</feature>
<dbReference type="Proteomes" id="UP001164743">
    <property type="component" value="Chromosome 7A"/>
</dbReference>
<dbReference type="EMBL" id="CP110427">
    <property type="protein sequence ID" value="WAQ86662.1"/>
    <property type="molecule type" value="Genomic_DNA"/>
</dbReference>
<organism evidence="2 3">
    <name type="scientific">Puccinia triticina</name>
    <dbReference type="NCBI Taxonomy" id="208348"/>
    <lineage>
        <taxon>Eukaryota</taxon>
        <taxon>Fungi</taxon>
        <taxon>Dikarya</taxon>
        <taxon>Basidiomycota</taxon>
        <taxon>Pucciniomycotina</taxon>
        <taxon>Pucciniomycetes</taxon>
        <taxon>Pucciniales</taxon>
        <taxon>Pucciniaceae</taxon>
        <taxon>Puccinia</taxon>
    </lineage>
</organism>